<dbReference type="EMBL" id="MT142259">
    <property type="protein sequence ID" value="QJA77021.1"/>
    <property type="molecule type" value="Genomic_DNA"/>
</dbReference>
<dbReference type="AlphaFoldDB" id="A0A6M3K5L2"/>
<evidence type="ECO:0000313" key="2">
    <source>
        <dbReference type="EMBL" id="QJA77021.1"/>
    </source>
</evidence>
<name>A0A6M3K5L2_9ZZZZ</name>
<accession>A0A6M3K5L2</accession>
<dbReference type="EMBL" id="MT141243">
    <property type="protein sequence ID" value="QJA56881.1"/>
    <property type="molecule type" value="Genomic_DNA"/>
</dbReference>
<reference evidence="2" key="1">
    <citation type="submission" date="2020-03" db="EMBL/GenBank/DDBJ databases">
        <title>The deep terrestrial virosphere.</title>
        <authorList>
            <person name="Holmfeldt K."/>
            <person name="Nilsson E."/>
            <person name="Simone D."/>
            <person name="Lopez-Fernandez M."/>
            <person name="Wu X."/>
            <person name="de Brujin I."/>
            <person name="Lundin D."/>
            <person name="Andersson A."/>
            <person name="Bertilsson S."/>
            <person name="Dopson M."/>
        </authorList>
    </citation>
    <scope>NUCLEOTIDE SEQUENCE</scope>
    <source>
        <strain evidence="2">MM415A01375</strain>
        <strain evidence="1">MM415B01778</strain>
    </source>
</reference>
<gene>
    <name evidence="2" type="ORF">MM415A01375_0002</name>
    <name evidence="1" type="ORF">MM415B01778_0014</name>
</gene>
<proteinExistence type="predicted"/>
<protein>
    <submittedName>
        <fullName evidence="2">Uncharacterized protein</fullName>
    </submittedName>
</protein>
<evidence type="ECO:0000313" key="1">
    <source>
        <dbReference type="EMBL" id="QJA56881.1"/>
    </source>
</evidence>
<sequence length="544" mass="56218">MKIRALSILLLILLVFATGAFAAPQQVVNYTITYNATKALQPVVRGETQYFMVDITGNCAITIAKTVRGDICRFFLTSDASGGHVFTFGNYFTPASTLTLTASETSVIEFIYTGSTWKETWRDGATGGGGGGTLPAASQGSLAYASATNIWSALAKNTTATRYLSNTGTNNNPAWAQVALATGVSGVLPVANGGTNKASWTQWGIPYADTTTSLAQVAAGTSGQIMQSGGAGAPGWTTPTYPNTATSGKVLVGDGTNIVLSTPTFPNASATAGKVIRSDGTNWAASTSTFADTYDVSTLLYASSANTISGLATGNSGVLVTSGAGVPSIATDIPTAVTIGTKYLYRAEGTDVPVTDGGTGASDAGTARTNLGLGTIAVLASPLPTANGGVPATRTIELQVYRPFPDGSSNSGILADYYDSTNFINFTRWTSATALQDYGIRFTVLLPTDFVSFPAGALSVSGRSSDKTNNTFLVYMYDNSNTVDSAINGAAMGLAADNVWEAVPFSPANAYSATQRITVGIFMLNNAISGTVDVGKIYLLYNTR</sequence>
<organism evidence="2">
    <name type="scientific">viral metagenome</name>
    <dbReference type="NCBI Taxonomy" id="1070528"/>
    <lineage>
        <taxon>unclassified sequences</taxon>
        <taxon>metagenomes</taxon>
        <taxon>organismal metagenomes</taxon>
    </lineage>
</organism>